<protein>
    <submittedName>
        <fullName evidence="3">Butyrophilin subfamily 2 member A2</fullName>
    </submittedName>
</protein>
<dbReference type="InterPro" id="IPR006574">
    <property type="entry name" value="PRY"/>
</dbReference>
<dbReference type="SUPFAM" id="SSF49899">
    <property type="entry name" value="Concanavalin A-like lectins/glucanases"/>
    <property type="match status" value="1"/>
</dbReference>
<evidence type="ECO:0000313" key="3">
    <source>
        <dbReference type="EMBL" id="KAG6923429.1"/>
    </source>
</evidence>
<comment type="caution">
    <text evidence="3">The sequence shown here is derived from an EMBL/GenBank/DDBJ whole genome shotgun (WGS) entry which is preliminary data.</text>
</comment>
<organism evidence="3 4">
    <name type="scientific">Chelydra serpentina</name>
    <name type="common">Snapping turtle</name>
    <name type="synonym">Testudo serpentina</name>
    <dbReference type="NCBI Taxonomy" id="8475"/>
    <lineage>
        <taxon>Eukaryota</taxon>
        <taxon>Metazoa</taxon>
        <taxon>Chordata</taxon>
        <taxon>Craniata</taxon>
        <taxon>Vertebrata</taxon>
        <taxon>Euteleostomi</taxon>
        <taxon>Archelosauria</taxon>
        <taxon>Testudinata</taxon>
        <taxon>Testudines</taxon>
        <taxon>Cryptodira</taxon>
        <taxon>Durocryptodira</taxon>
        <taxon>Americhelydia</taxon>
        <taxon>Chelydroidea</taxon>
        <taxon>Chelydridae</taxon>
        <taxon>Chelydra</taxon>
    </lineage>
</organism>
<feature type="domain" description="SPRY-associated" evidence="2">
    <location>
        <begin position="20"/>
        <end position="44"/>
    </location>
</feature>
<dbReference type="AlphaFoldDB" id="A0A8T1S355"/>
<feature type="non-terminal residue" evidence="3">
    <location>
        <position position="44"/>
    </location>
</feature>
<feature type="non-terminal residue" evidence="3">
    <location>
        <position position="1"/>
    </location>
</feature>
<keyword evidence="4" id="KW-1185">Reference proteome</keyword>
<reference evidence="3 4" key="1">
    <citation type="journal article" date="2020" name="G3 (Bethesda)">
        <title>Draft Genome of the Common Snapping Turtle, Chelydra serpentina, a Model for Phenotypic Plasticity in Reptiles.</title>
        <authorList>
            <person name="Das D."/>
            <person name="Singh S.K."/>
            <person name="Bierstedt J."/>
            <person name="Erickson A."/>
            <person name="Galli G.L.J."/>
            <person name="Crossley D.A. 2nd"/>
            <person name="Rhen T."/>
        </authorList>
    </citation>
    <scope>NUCLEOTIDE SEQUENCE [LARGE SCALE GENOMIC DNA]</scope>
    <source>
        <strain evidence="3">KW</strain>
    </source>
</reference>
<name>A0A8T1S355_CHESE</name>
<proteinExistence type="predicted"/>
<dbReference type="Pfam" id="PF13765">
    <property type="entry name" value="PRY"/>
    <property type="match status" value="1"/>
</dbReference>
<dbReference type="Proteomes" id="UP000765507">
    <property type="component" value="Unassembled WGS sequence"/>
</dbReference>
<dbReference type="Gene3D" id="2.60.120.920">
    <property type="match status" value="1"/>
</dbReference>
<dbReference type="EMBL" id="JAHGAV010000878">
    <property type="protein sequence ID" value="KAG6923429.1"/>
    <property type="molecule type" value="Genomic_DNA"/>
</dbReference>
<dbReference type="InterPro" id="IPR013320">
    <property type="entry name" value="ConA-like_dom_sf"/>
</dbReference>
<dbReference type="InterPro" id="IPR043136">
    <property type="entry name" value="B30.2/SPRY_sf"/>
</dbReference>
<dbReference type="OrthoDB" id="9049620at2759"/>
<feature type="region of interest" description="Disordered" evidence="1">
    <location>
        <begin position="1"/>
        <end position="44"/>
    </location>
</feature>
<feature type="compositionally biased region" description="Basic and acidic residues" evidence="1">
    <location>
        <begin position="35"/>
        <end position="44"/>
    </location>
</feature>
<dbReference type="PRINTS" id="PR01407">
    <property type="entry name" value="BUTYPHLNCDUF"/>
</dbReference>
<evidence type="ECO:0000256" key="1">
    <source>
        <dbReference type="SAM" id="MobiDB-lite"/>
    </source>
</evidence>
<evidence type="ECO:0000259" key="2">
    <source>
        <dbReference type="Pfam" id="PF13765"/>
    </source>
</evidence>
<sequence>KQDNEIRWRRSVSPIEEGNVTLDPDTAHPQLVLSEDQKSVRRGD</sequence>
<accession>A0A8T1S355</accession>
<evidence type="ECO:0000313" key="4">
    <source>
        <dbReference type="Proteomes" id="UP000765507"/>
    </source>
</evidence>
<dbReference type="InterPro" id="IPR003879">
    <property type="entry name" value="Butyrophylin_SPRY"/>
</dbReference>
<gene>
    <name evidence="3" type="ORF">G0U57_020509</name>
</gene>